<protein>
    <submittedName>
        <fullName evidence="1">Uncharacterized protein</fullName>
    </submittedName>
</protein>
<name>A0A075SLV7_STRSU</name>
<gene>
    <name evidence="1" type="ORF">ID09_10115</name>
</gene>
<dbReference type="HOGENOM" id="CLU_2636652_0_0_9"/>
<evidence type="ECO:0000313" key="1">
    <source>
        <dbReference type="EMBL" id="AIG44361.1"/>
    </source>
</evidence>
<dbReference type="PATRIC" id="fig|1214179.4.peg.2012"/>
<dbReference type="EMBL" id="CP008921">
    <property type="protein sequence ID" value="AIG44361.1"/>
    <property type="molecule type" value="Genomic_DNA"/>
</dbReference>
<dbReference type="Proteomes" id="UP000028185">
    <property type="component" value="Chromosome"/>
</dbReference>
<accession>A0A075SLV7</accession>
<dbReference type="RefSeq" id="WP_002937793.1">
    <property type="nucleotide sequence ID" value="NZ_ALLE01000008.1"/>
</dbReference>
<organism evidence="1 2">
    <name type="scientific">Streptococcus suis 6407</name>
    <dbReference type="NCBI Taxonomy" id="1214179"/>
    <lineage>
        <taxon>Bacteria</taxon>
        <taxon>Bacillati</taxon>
        <taxon>Bacillota</taxon>
        <taxon>Bacilli</taxon>
        <taxon>Lactobacillales</taxon>
        <taxon>Streptococcaceae</taxon>
        <taxon>Streptococcus</taxon>
    </lineage>
</organism>
<evidence type="ECO:0000313" key="2">
    <source>
        <dbReference type="Proteomes" id="UP000028185"/>
    </source>
</evidence>
<dbReference type="AlphaFoldDB" id="A0A075SLV7"/>
<reference evidence="1 2" key="1">
    <citation type="journal article" date="2014" name="Genome Announc.">
        <title>Whole-Genome Sequence of Streptococcus suis Serotype 4 Reference Strain 6407.</title>
        <authorList>
            <person name="Wang K."/>
            <person name="Chen J."/>
            <person name="Yao H."/>
            <person name="Lu C."/>
        </authorList>
    </citation>
    <scope>NUCLEOTIDE SEQUENCE [LARGE SCALE GENOMIC DNA]</scope>
    <source>
        <strain evidence="1">6407</strain>
    </source>
</reference>
<sequence>MQIIQLNNFEIKISERLHSIYDGKNKILVIFPDHTAICCQVKLSQAGGLLVDTFWGVEYEISGNMVTIYYTDEEELE</sequence>
<proteinExistence type="predicted"/>